<sequence>MSTIYLFRHGQSEFNLSKTFTGWLDIKLTLLGIEQAKALGEMLKDKTINLAYTTRLSRAADTLKEVLTFHPECRETIIDDRIIERSYGDLSGHTHEETIAKYGQEQFDKWHRGWTDKADNGESFVDVEVRVQSFIDDLKAKYSGQNLGIAISAHGNSIRLFRKIMENATIEDCVSWTIPYDQYFEYEI</sequence>
<dbReference type="SMART" id="SM00855">
    <property type="entry name" value="PGAM"/>
    <property type="match status" value="1"/>
</dbReference>
<comment type="catalytic activity">
    <reaction evidence="7">
        <text>(2R)-2-phosphoglycerate = (2R)-3-phosphoglycerate</text>
        <dbReference type="Rhea" id="RHEA:15901"/>
        <dbReference type="ChEBI" id="CHEBI:58272"/>
        <dbReference type="ChEBI" id="CHEBI:58289"/>
        <dbReference type="EC" id="5.4.2.11"/>
    </reaction>
</comment>
<evidence type="ECO:0000256" key="5">
    <source>
        <dbReference type="PIRSR" id="PIRSR613078-2"/>
    </source>
</evidence>
<dbReference type="SUPFAM" id="SSF53254">
    <property type="entry name" value="Phosphoglycerate mutase-like"/>
    <property type="match status" value="1"/>
</dbReference>
<evidence type="ECO:0000256" key="7">
    <source>
        <dbReference type="RuleBase" id="RU004512"/>
    </source>
</evidence>
<keyword evidence="2" id="KW-0324">Glycolysis</keyword>
<feature type="binding site" evidence="5">
    <location>
        <position position="58"/>
    </location>
    <ligand>
        <name>substrate</name>
    </ligand>
</feature>
<dbReference type="InterPro" id="IPR005952">
    <property type="entry name" value="Phosphogly_mut1"/>
</dbReference>
<feature type="active site" description="Proton donor/acceptor" evidence="4">
    <location>
        <position position="84"/>
    </location>
</feature>
<evidence type="ECO:0000313" key="9">
    <source>
        <dbReference type="Proteomes" id="UP000034231"/>
    </source>
</evidence>
<evidence type="ECO:0000256" key="3">
    <source>
        <dbReference type="ARBA" id="ARBA00023235"/>
    </source>
</evidence>
<keyword evidence="3" id="KW-0413">Isomerase</keyword>
<name>A0A0G0II41_9BACT</name>
<evidence type="ECO:0000256" key="1">
    <source>
        <dbReference type="ARBA" id="ARBA00006717"/>
    </source>
</evidence>
<dbReference type="NCBIfam" id="TIGR01258">
    <property type="entry name" value="pgm_1"/>
    <property type="match status" value="1"/>
</dbReference>
<feature type="site" description="Transition state stabilizer" evidence="6">
    <location>
        <position position="154"/>
    </location>
</feature>
<dbReference type="InterPro" id="IPR013078">
    <property type="entry name" value="His_Pase_superF_clade-1"/>
</dbReference>
<dbReference type="PROSITE" id="PS00175">
    <property type="entry name" value="PG_MUTASE"/>
    <property type="match status" value="1"/>
</dbReference>
<comment type="similarity">
    <text evidence="1">Belongs to the phosphoglycerate mutase family. BPG-dependent PGAM subfamily.</text>
</comment>
<accession>A0A0G0II41</accession>
<evidence type="ECO:0000256" key="6">
    <source>
        <dbReference type="PIRSR" id="PIRSR613078-3"/>
    </source>
</evidence>
<dbReference type="Proteomes" id="UP000034231">
    <property type="component" value="Unassembled WGS sequence"/>
</dbReference>
<evidence type="ECO:0000256" key="2">
    <source>
        <dbReference type="ARBA" id="ARBA00023152"/>
    </source>
</evidence>
<evidence type="ECO:0000256" key="4">
    <source>
        <dbReference type="PIRSR" id="PIRSR613078-1"/>
    </source>
</evidence>
<feature type="active site" description="Tele-phosphohistidine intermediate" evidence="4">
    <location>
        <position position="9"/>
    </location>
</feature>
<feature type="binding site" evidence="5">
    <location>
        <begin position="8"/>
        <end position="15"/>
    </location>
    <ligand>
        <name>substrate</name>
    </ligand>
</feature>
<evidence type="ECO:0000313" key="8">
    <source>
        <dbReference type="EMBL" id="KKQ50660.1"/>
    </source>
</evidence>
<dbReference type="InterPro" id="IPR001345">
    <property type="entry name" value="PG/BPGM_mutase_AS"/>
</dbReference>
<reference evidence="8 9" key="1">
    <citation type="journal article" date="2015" name="Nature">
        <title>rRNA introns, odd ribosomes, and small enigmatic genomes across a large radiation of phyla.</title>
        <authorList>
            <person name="Brown C.T."/>
            <person name="Hug L.A."/>
            <person name="Thomas B.C."/>
            <person name="Sharon I."/>
            <person name="Castelle C.J."/>
            <person name="Singh A."/>
            <person name="Wilkins M.J."/>
            <person name="Williams K.H."/>
            <person name="Banfield J.F."/>
        </authorList>
    </citation>
    <scope>NUCLEOTIDE SEQUENCE [LARGE SCALE GENOMIC DNA]</scope>
</reference>
<dbReference type="GO" id="GO:0006096">
    <property type="term" value="P:glycolytic process"/>
    <property type="evidence" value="ECO:0007669"/>
    <property type="project" value="UniProtKB-UniPathway"/>
</dbReference>
<dbReference type="InterPro" id="IPR029033">
    <property type="entry name" value="His_PPase_superfam"/>
</dbReference>
<dbReference type="EC" id="5.4.2.11" evidence="7"/>
<proteinExistence type="inferred from homology"/>
<comment type="pathway">
    <text evidence="7">Carbohydrate degradation; glycolysis; pyruvate from D-glyceraldehyde 3-phosphate: step 3/5.</text>
</comment>
<feature type="binding site" evidence="5">
    <location>
        <begin position="155"/>
        <end position="156"/>
    </location>
    <ligand>
        <name>substrate</name>
    </ligand>
</feature>
<comment type="function">
    <text evidence="7">Catalyzes the interconversion of 2-phosphoglycerate and 3-phosphoglycerate.</text>
</comment>
<organism evidence="8 9">
    <name type="scientific">Candidatus Shapirobacteria bacterium GW2011_GWE1_38_10</name>
    <dbReference type="NCBI Taxonomy" id="1618488"/>
    <lineage>
        <taxon>Bacteria</taxon>
        <taxon>Candidatus Shapironibacteriota</taxon>
    </lineage>
</organism>
<comment type="caution">
    <text evidence="8">The sequence shown here is derived from an EMBL/GenBank/DDBJ whole genome shotgun (WGS) entry which is preliminary data.</text>
</comment>
<dbReference type="Pfam" id="PF00300">
    <property type="entry name" value="His_Phos_1"/>
    <property type="match status" value="1"/>
</dbReference>
<feature type="binding site" evidence="5">
    <location>
        <begin position="84"/>
        <end position="87"/>
    </location>
    <ligand>
        <name>substrate</name>
    </ligand>
</feature>
<dbReference type="PANTHER" id="PTHR11931">
    <property type="entry name" value="PHOSPHOGLYCERATE MUTASE"/>
    <property type="match status" value="1"/>
</dbReference>
<feature type="binding site" evidence="5">
    <location>
        <begin position="21"/>
        <end position="22"/>
    </location>
    <ligand>
        <name>substrate</name>
    </ligand>
</feature>
<dbReference type="AlphaFoldDB" id="A0A0G0II41"/>
<dbReference type="EMBL" id="LBTX01000003">
    <property type="protein sequence ID" value="KKQ50660.1"/>
    <property type="molecule type" value="Genomic_DNA"/>
</dbReference>
<protein>
    <recommendedName>
        <fullName evidence="7">2,3-bisphosphoglycerate-dependent phosphoglycerate mutase</fullName>
        <ecNumber evidence="7">5.4.2.11</ecNumber>
    </recommendedName>
</protein>
<dbReference type="GO" id="GO:0004619">
    <property type="term" value="F:phosphoglycerate mutase activity"/>
    <property type="evidence" value="ECO:0007669"/>
    <property type="project" value="UniProtKB-EC"/>
</dbReference>
<gene>
    <name evidence="8" type="ORF">US68_C0003G0026</name>
</gene>
<dbReference type="CDD" id="cd07067">
    <property type="entry name" value="HP_PGM_like"/>
    <property type="match status" value="1"/>
</dbReference>
<dbReference type="Gene3D" id="3.40.50.1240">
    <property type="entry name" value="Phosphoglycerate mutase-like"/>
    <property type="match status" value="1"/>
</dbReference>
<dbReference type="UniPathway" id="UPA00109">
    <property type="reaction ID" value="UER00186"/>
</dbReference>